<feature type="transmembrane region" description="Helical" evidence="8">
    <location>
        <begin position="292"/>
        <end position="310"/>
    </location>
</feature>
<keyword evidence="3" id="KW-1003">Cell membrane</keyword>
<evidence type="ECO:0000256" key="2">
    <source>
        <dbReference type="ARBA" id="ARBA00022448"/>
    </source>
</evidence>
<keyword evidence="2" id="KW-0813">Transport</keyword>
<keyword evidence="4 8" id="KW-0812">Transmembrane</keyword>
<dbReference type="Gene3D" id="1.10.3720.10">
    <property type="entry name" value="MetI-like"/>
    <property type="match status" value="2"/>
</dbReference>
<evidence type="ECO:0000313" key="9">
    <source>
        <dbReference type="EMBL" id="QGG95299.1"/>
    </source>
</evidence>
<dbReference type="PANTHER" id="PTHR43744:SF4">
    <property type="entry name" value="OSMOPROTECTIVE COMPOUNDS UPTAKE PERMEASE PROTEIN GGTD"/>
    <property type="match status" value="1"/>
</dbReference>
<evidence type="ECO:0008006" key="11">
    <source>
        <dbReference type="Google" id="ProtNLM"/>
    </source>
</evidence>
<accession>A0A5Q2RER1</accession>
<dbReference type="GO" id="GO:0005886">
    <property type="term" value="C:plasma membrane"/>
    <property type="evidence" value="ECO:0007669"/>
    <property type="project" value="UniProtKB-SubCell"/>
</dbReference>
<dbReference type="SUPFAM" id="SSF161098">
    <property type="entry name" value="MetI-like"/>
    <property type="match status" value="2"/>
</dbReference>
<feature type="transmembrane region" description="Helical" evidence="8">
    <location>
        <begin position="141"/>
        <end position="161"/>
    </location>
</feature>
<evidence type="ECO:0000256" key="5">
    <source>
        <dbReference type="ARBA" id="ARBA00022989"/>
    </source>
</evidence>
<dbReference type="InterPro" id="IPR035906">
    <property type="entry name" value="MetI-like_sf"/>
</dbReference>
<evidence type="ECO:0000256" key="4">
    <source>
        <dbReference type="ARBA" id="ARBA00022692"/>
    </source>
</evidence>
<feature type="transmembrane region" description="Helical" evidence="8">
    <location>
        <begin position="79"/>
        <end position="100"/>
    </location>
</feature>
<dbReference type="KEGG" id="atq:GH723_09440"/>
<feature type="transmembrane region" description="Helical" evidence="8">
    <location>
        <begin position="182"/>
        <end position="201"/>
    </location>
</feature>
<feature type="transmembrane region" description="Helical" evidence="8">
    <location>
        <begin position="235"/>
        <end position="256"/>
    </location>
</feature>
<feature type="region of interest" description="Disordered" evidence="7">
    <location>
        <begin position="263"/>
        <end position="285"/>
    </location>
</feature>
<name>A0A5Q2RER1_9ACTN</name>
<keyword evidence="5 8" id="KW-1133">Transmembrane helix</keyword>
<proteinExistence type="predicted"/>
<evidence type="ECO:0000256" key="3">
    <source>
        <dbReference type="ARBA" id="ARBA00022475"/>
    </source>
</evidence>
<evidence type="ECO:0000313" key="10">
    <source>
        <dbReference type="Proteomes" id="UP000334019"/>
    </source>
</evidence>
<evidence type="ECO:0000256" key="8">
    <source>
        <dbReference type="SAM" id="Phobius"/>
    </source>
</evidence>
<sequence length="542" mass="56025">MRDRPAARAGTGTTLLVAALLVVPTAWTLVRSLSGASWLVGSATSTVVNAAVWIVGVTLGTVVVAGFLTWLLAPLRRRAWLTSLLLVPAASTLATVAVVWRATFAFRPDGRGQVGLVNEVLTTVGLSPVAWLTQEPLVNTVVLATSLVWVLAGPATALLLARLDQGAGGPTRRSPHDLVVELRPTGALVAVVAAVVAARSFDLVWVATSGSFGTHVPATRAVDLSLVASQPGRGAALASLVVVISLALGAVGWWVLGRRGGPHAGAGTGRRGRHRRRSRDATGDRRDGLRTAAAWVVVVLALLPVVGLVLDAARPAEDVASSGWWTWPTSPDLDPTSLQAALDPDVGGMWPAVLDSLLVAVPATALALAAGLLIGRGMEVRGGADDRRRRTALVALVLLPAVAVVLPVARLAADVDVTAVRLGLVWLVLAALTSPIVALLDVRSRPARRAPGDVVALAAVPFVVAWSDLLVGGTVLGGTEATVRPVTLQLAELVSRRGEELHLVAAAGVVAALVPVVVVLSTWRRLLDVATRTPDAQSEVTA</sequence>
<feature type="transmembrane region" description="Helical" evidence="8">
    <location>
        <begin position="454"/>
        <end position="476"/>
    </location>
</feature>
<reference evidence="9 10" key="1">
    <citation type="submission" date="2019-11" db="EMBL/GenBank/DDBJ databases">
        <authorList>
            <person name="He Y."/>
        </authorList>
    </citation>
    <scope>NUCLEOTIDE SEQUENCE [LARGE SCALE GENOMIC DNA]</scope>
    <source>
        <strain evidence="9 10">SCSIO 58843</strain>
    </source>
</reference>
<feature type="transmembrane region" description="Helical" evidence="8">
    <location>
        <begin position="12"/>
        <end position="30"/>
    </location>
</feature>
<gene>
    <name evidence="9" type="ORF">GH723_09440</name>
</gene>
<keyword evidence="10" id="KW-1185">Reference proteome</keyword>
<dbReference type="Proteomes" id="UP000334019">
    <property type="component" value="Chromosome"/>
</dbReference>
<feature type="transmembrane region" description="Helical" evidence="8">
    <location>
        <begin position="393"/>
        <end position="413"/>
    </location>
</feature>
<dbReference type="RefSeq" id="WP_153759407.1">
    <property type="nucleotide sequence ID" value="NZ_CP045851.1"/>
</dbReference>
<feature type="transmembrane region" description="Helical" evidence="8">
    <location>
        <begin position="501"/>
        <end position="523"/>
    </location>
</feature>
<protein>
    <recommendedName>
        <fullName evidence="11">ABC transmembrane type-1 domain-containing protein</fullName>
    </recommendedName>
</protein>
<evidence type="ECO:0000256" key="1">
    <source>
        <dbReference type="ARBA" id="ARBA00004651"/>
    </source>
</evidence>
<dbReference type="PANTHER" id="PTHR43744">
    <property type="entry name" value="ABC TRANSPORTER PERMEASE PROTEIN MG189-RELATED-RELATED"/>
    <property type="match status" value="1"/>
</dbReference>
<feature type="transmembrane region" description="Helical" evidence="8">
    <location>
        <begin position="419"/>
        <end position="442"/>
    </location>
</feature>
<evidence type="ECO:0000256" key="6">
    <source>
        <dbReference type="ARBA" id="ARBA00023136"/>
    </source>
</evidence>
<dbReference type="EMBL" id="CP045851">
    <property type="protein sequence ID" value="QGG95299.1"/>
    <property type="molecule type" value="Genomic_DNA"/>
</dbReference>
<feature type="transmembrane region" description="Helical" evidence="8">
    <location>
        <begin position="50"/>
        <end position="72"/>
    </location>
</feature>
<dbReference type="AlphaFoldDB" id="A0A5Q2RER1"/>
<comment type="subcellular location">
    <subcellularLocation>
        <location evidence="1">Cell membrane</location>
        <topology evidence="1">Multi-pass membrane protein</topology>
    </subcellularLocation>
</comment>
<evidence type="ECO:0000256" key="7">
    <source>
        <dbReference type="SAM" id="MobiDB-lite"/>
    </source>
</evidence>
<feature type="transmembrane region" description="Helical" evidence="8">
    <location>
        <begin position="352"/>
        <end position="373"/>
    </location>
</feature>
<keyword evidence="6 8" id="KW-0472">Membrane</keyword>
<organism evidence="9 10">
    <name type="scientific">Actinomarinicola tropica</name>
    <dbReference type="NCBI Taxonomy" id="2789776"/>
    <lineage>
        <taxon>Bacteria</taxon>
        <taxon>Bacillati</taxon>
        <taxon>Actinomycetota</taxon>
        <taxon>Acidimicrobiia</taxon>
        <taxon>Acidimicrobiales</taxon>
        <taxon>Iamiaceae</taxon>
        <taxon>Actinomarinicola</taxon>
    </lineage>
</organism>